<accession>A0ACC3TSB1</accession>
<sequence length="195" mass="22220">MRAVSIALTIVAAGAAAYVISFDYRRRNSSEFRKQLRRNERKHRKNIEQSKQKELQQSKDELKGLIVQSLQEEPTSVSSAEEFEMQMSKELMKIDSYLHQGEKKYNDMVVSIYRLLVIHPMPKQIIEALKDNIPTVSCLTAIRRSPFTDSAIGCNDSPKRSCGDLAYPWLQCYRYLNSSDCGASYGRIDDVTATA</sequence>
<dbReference type="EMBL" id="MU970054">
    <property type="protein sequence ID" value="KAK9324043.1"/>
    <property type="molecule type" value="Genomic_DNA"/>
</dbReference>
<evidence type="ECO:0000313" key="2">
    <source>
        <dbReference type="Proteomes" id="UP001489719"/>
    </source>
</evidence>
<keyword evidence="2" id="KW-1185">Reference proteome</keyword>
<organism evidence="1 2">
    <name type="scientific">Lipomyces orientalis</name>
    <dbReference type="NCBI Taxonomy" id="1233043"/>
    <lineage>
        <taxon>Eukaryota</taxon>
        <taxon>Fungi</taxon>
        <taxon>Dikarya</taxon>
        <taxon>Ascomycota</taxon>
        <taxon>Saccharomycotina</taxon>
        <taxon>Lipomycetes</taxon>
        <taxon>Lipomycetales</taxon>
        <taxon>Lipomycetaceae</taxon>
        <taxon>Lipomyces</taxon>
    </lineage>
</organism>
<comment type="caution">
    <text evidence="1">The sequence shown here is derived from an EMBL/GenBank/DDBJ whole genome shotgun (WGS) entry which is preliminary data.</text>
</comment>
<dbReference type="Proteomes" id="UP001489719">
    <property type="component" value="Unassembled WGS sequence"/>
</dbReference>
<protein>
    <submittedName>
        <fullName evidence="1">Uncharacterized protein</fullName>
    </submittedName>
</protein>
<reference evidence="2" key="1">
    <citation type="journal article" date="2024" name="Front. Bioeng. Biotechnol.">
        <title>Genome-scale model development and genomic sequencing of the oleaginous clade Lipomyces.</title>
        <authorList>
            <person name="Czajka J.J."/>
            <person name="Han Y."/>
            <person name="Kim J."/>
            <person name="Mondo S.J."/>
            <person name="Hofstad B.A."/>
            <person name="Robles A."/>
            <person name="Haridas S."/>
            <person name="Riley R."/>
            <person name="LaButti K."/>
            <person name="Pangilinan J."/>
            <person name="Andreopoulos W."/>
            <person name="Lipzen A."/>
            <person name="Yan J."/>
            <person name="Wang M."/>
            <person name="Ng V."/>
            <person name="Grigoriev I.V."/>
            <person name="Spatafora J.W."/>
            <person name="Magnuson J.K."/>
            <person name="Baker S.E."/>
            <person name="Pomraning K.R."/>
        </authorList>
    </citation>
    <scope>NUCLEOTIDE SEQUENCE [LARGE SCALE GENOMIC DNA]</scope>
    <source>
        <strain evidence="2">CBS 10300</strain>
    </source>
</reference>
<gene>
    <name evidence="1" type="ORF">V1517DRAFT_318586</name>
</gene>
<proteinExistence type="predicted"/>
<name>A0ACC3TSB1_9ASCO</name>
<evidence type="ECO:0000313" key="1">
    <source>
        <dbReference type="EMBL" id="KAK9324043.1"/>
    </source>
</evidence>